<dbReference type="PANTHER" id="PTHR45436">
    <property type="entry name" value="SENSOR HISTIDINE KINASE YKOH"/>
    <property type="match status" value="1"/>
</dbReference>
<evidence type="ECO:0000313" key="15">
    <source>
        <dbReference type="Proteomes" id="UP001151002"/>
    </source>
</evidence>
<dbReference type="CDD" id="cd00075">
    <property type="entry name" value="HATPase"/>
    <property type="match status" value="1"/>
</dbReference>
<dbReference type="RefSeq" id="WP_267563191.1">
    <property type="nucleotide sequence ID" value="NZ_JAPNTZ010000004.1"/>
</dbReference>
<feature type="domain" description="Histidine kinase" evidence="12">
    <location>
        <begin position="328"/>
        <end position="535"/>
    </location>
</feature>
<evidence type="ECO:0000256" key="10">
    <source>
        <dbReference type="ARBA" id="ARBA00023136"/>
    </source>
</evidence>
<dbReference type="Gene3D" id="6.10.340.10">
    <property type="match status" value="1"/>
</dbReference>
<evidence type="ECO:0000259" key="13">
    <source>
        <dbReference type="PROSITE" id="PS50885"/>
    </source>
</evidence>
<evidence type="ECO:0000256" key="11">
    <source>
        <dbReference type="SAM" id="SignalP"/>
    </source>
</evidence>
<dbReference type="Gene3D" id="3.30.565.10">
    <property type="entry name" value="Histidine kinase-like ATPase, C-terminal domain"/>
    <property type="match status" value="1"/>
</dbReference>
<name>A0ABT4AXZ5_9ACTN</name>
<dbReference type="PRINTS" id="PR00344">
    <property type="entry name" value="BCTRLSENSOR"/>
</dbReference>
<feature type="domain" description="HAMP" evidence="13">
    <location>
        <begin position="268"/>
        <end position="320"/>
    </location>
</feature>
<dbReference type="SMART" id="SM00388">
    <property type="entry name" value="HisKA"/>
    <property type="match status" value="1"/>
</dbReference>
<dbReference type="SMART" id="SM00304">
    <property type="entry name" value="HAMP"/>
    <property type="match status" value="1"/>
</dbReference>
<dbReference type="GO" id="GO:0005524">
    <property type="term" value="F:ATP binding"/>
    <property type="evidence" value="ECO:0007669"/>
    <property type="project" value="UniProtKB-KW"/>
</dbReference>
<dbReference type="InterPro" id="IPR036890">
    <property type="entry name" value="HATPase_C_sf"/>
</dbReference>
<keyword evidence="4" id="KW-0597">Phosphoprotein</keyword>
<keyword evidence="9" id="KW-0902">Two-component regulatory system</keyword>
<comment type="subcellular location">
    <subcellularLocation>
        <location evidence="2">Cell membrane</location>
    </subcellularLocation>
</comment>
<keyword evidence="11" id="KW-0732">Signal</keyword>
<dbReference type="Gene3D" id="1.10.287.130">
    <property type="match status" value="1"/>
</dbReference>
<reference evidence="14" key="1">
    <citation type="submission" date="2022-11" db="EMBL/GenBank/DDBJ databases">
        <authorList>
            <person name="Somphong A."/>
            <person name="Phongsopitanun W."/>
        </authorList>
    </citation>
    <scope>NUCLEOTIDE SEQUENCE</scope>
    <source>
        <strain evidence="14">Pm04-4</strain>
    </source>
</reference>
<gene>
    <name evidence="14" type="ORF">OWR29_14040</name>
</gene>
<dbReference type="Proteomes" id="UP001151002">
    <property type="component" value="Unassembled WGS sequence"/>
</dbReference>
<evidence type="ECO:0000256" key="2">
    <source>
        <dbReference type="ARBA" id="ARBA00004236"/>
    </source>
</evidence>
<dbReference type="SUPFAM" id="SSF55874">
    <property type="entry name" value="ATPase domain of HSP90 chaperone/DNA topoisomerase II/histidine kinase"/>
    <property type="match status" value="1"/>
</dbReference>
<dbReference type="SUPFAM" id="SSF47384">
    <property type="entry name" value="Homodimeric domain of signal transducing histidine kinase"/>
    <property type="match status" value="1"/>
</dbReference>
<comment type="catalytic activity">
    <reaction evidence="1">
        <text>ATP + protein L-histidine = ADP + protein N-phospho-L-histidine.</text>
        <dbReference type="EC" id="2.7.13.3"/>
    </reaction>
</comment>
<evidence type="ECO:0000256" key="9">
    <source>
        <dbReference type="ARBA" id="ARBA00023012"/>
    </source>
</evidence>
<comment type="caution">
    <text evidence="14">The sequence shown here is derived from an EMBL/GenBank/DDBJ whole genome shotgun (WGS) entry which is preliminary data.</text>
</comment>
<dbReference type="PROSITE" id="PS50885">
    <property type="entry name" value="HAMP"/>
    <property type="match status" value="1"/>
</dbReference>
<evidence type="ECO:0000256" key="3">
    <source>
        <dbReference type="ARBA" id="ARBA00012438"/>
    </source>
</evidence>
<keyword evidence="14" id="KW-0547">Nucleotide-binding</keyword>
<dbReference type="PANTHER" id="PTHR45436:SF5">
    <property type="entry name" value="SENSOR HISTIDINE KINASE TRCS"/>
    <property type="match status" value="1"/>
</dbReference>
<keyword evidence="8" id="KW-1133">Transmembrane helix</keyword>
<dbReference type="CDD" id="cd00082">
    <property type="entry name" value="HisKA"/>
    <property type="match status" value="1"/>
</dbReference>
<dbReference type="InterPro" id="IPR036097">
    <property type="entry name" value="HisK_dim/P_sf"/>
</dbReference>
<accession>A0ABT4AXZ5</accession>
<dbReference type="InterPro" id="IPR004358">
    <property type="entry name" value="Sig_transdc_His_kin-like_C"/>
</dbReference>
<dbReference type="Pfam" id="PF00672">
    <property type="entry name" value="HAMP"/>
    <property type="match status" value="1"/>
</dbReference>
<dbReference type="EC" id="2.7.13.3" evidence="3"/>
<keyword evidence="7" id="KW-0418">Kinase</keyword>
<evidence type="ECO:0000313" key="14">
    <source>
        <dbReference type="EMBL" id="MCY1139114.1"/>
    </source>
</evidence>
<dbReference type="SUPFAM" id="SSF158472">
    <property type="entry name" value="HAMP domain-like"/>
    <property type="match status" value="1"/>
</dbReference>
<feature type="chain" id="PRO_5046821913" description="histidine kinase" evidence="11">
    <location>
        <begin position="24"/>
        <end position="535"/>
    </location>
</feature>
<dbReference type="Pfam" id="PF00512">
    <property type="entry name" value="HisKA"/>
    <property type="match status" value="1"/>
</dbReference>
<keyword evidence="10" id="KW-0472">Membrane</keyword>
<dbReference type="InterPro" id="IPR003594">
    <property type="entry name" value="HATPase_dom"/>
</dbReference>
<dbReference type="SMART" id="SM00387">
    <property type="entry name" value="HATPase_c"/>
    <property type="match status" value="1"/>
</dbReference>
<dbReference type="InterPro" id="IPR005467">
    <property type="entry name" value="His_kinase_dom"/>
</dbReference>
<dbReference type="EMBL" id="JAPNTZ010000004">
    <property type="protein sequence ID" value="MCY1139114.1"/>
    <property type="molecule type" value="Genomic_DNA"/>
</dbReference>
<dbReference type="CDD" id="cd06225">
    <property type="entry name" value="HAMP"/>
    <property type="match status" value="1"/>
</dbReference>
<feature type="signal peptide" evidence="11">
    <location>
        <begin position="1"/>
        <end position="23"/>
    </location>
</feature>
<keyword evidence="6" id="KW-0812">Transmembrane</keyword>
<keyword evidence="14" id="KW-0067">ATP-binding</keyword>
<evidence type="ECO:0000256" key="1">
    <source>
        <dbReference type="ARBA" id="ARBA00000085"/>
    </source>
</evidence>
<evidence type="ECO:0000259" key="12">
    <source>
        <dbReference type="PROSITE" id="PS50109"/>
    </source>
</evidence>
<proteinExistence type="predicted"/>
<sequence length="535" mass="56804">MSFRVRVFLLVAFVALGATGATAALILRQAGSQVREAATASQETTELIRSTLREKAVRDGTWQGVDITVSDLRAKTGQRIRLVDPFGTVVVDSDHLDGRAGRPPGPIVDVVDPSPTLVFAAGDTAPQSTTLKAIHDYRQEVLLAACLHSGGYGFAVVTGPDGLPRHRLDGLYKLADIGCNPEPADKTQEREDRREVQQCGPGGSAAVTTCLQATFRQQLDATAAGPEPLTLTIGAGDEPPDYLDPAPILLITLVVAVLVTGGALLISRRVLSPIGTLTEAARSLGSGDRFGRVPDTARDELGELSRAFNQMADSVRAAEADQRRLIADVAHELRTPLANLRGYLEAMQDGVLEPTPELFASLHDEVIHNQRIVDDLQELALAEAGALVYHRAPTDLAELLETVRTAYRTDLVVEAHGPLVAEVDADRIRQAVSNLVANALRATADGGTVILRARADGDQAVLEVADTGTGIDPEHLPLVFDRLWRADPARGRDSGGSGLGLAIVRQIVRDHGGEVSVRSTPGEGSTFAISLPLAT</sequence>
<protein>
    <recommendedName>
        <fullName evidence="3">histidine kinase</fullName>
        <ecNumber evidence="3">2.7.13.3</ecNumber>
    </recommendedName>
</protein>
<keyword evidence="15" id="KW-1185">Reference proteome</keyword>
<organism evidence="14 15">
    <name type="scientific">Paractinoplanes pyxinae</name>
    <dbReference type="NCBI Taxonomy" id="2997416"/>
    <lineage>
        <taxon>Bacteria</taxon>
        <taxon>Bacillati</taxon>
        <taxon>Actinomycetota</taxon>
        <taxon>Actinomycetes</taxon>
        <taxon>Micromonosporales</taxon>
        <taxon>Micromonosporaceae</taxon>
        <taxon>Paractinoplanes</taxon>
    </lineage>
</organism>
<evidence type="ECO:0000256" key="8">
    <source>
        <dbReference type="ARBA" id="ARBA00022989"/>
    </source>
</evidence>
<dbReference type="InterPro" id="IPR003660">
    <property type="entry name" value="HAMP_dom"/>
</dbReference>
<dbReference type="PROSITE" id="PS50109">
    <property type="entry name" value="HIS_KIN"/>
    <property type="match status" value="1"/>
</dbReference>
<dbReference type="InterPro" id="IPR050428">
    <property type="entry name" value="TCS_sensor_his_kinase"/>
</dbReference>
<keyword evidence="5" id="KW-0808">Transferase</keyword>
<evidence type="ECO:0000256" key="5">
    <source>
        <dbReference type="ARBA" id="ARBA00022679"/>
    </source>
</evidence>
<dbReference type="InterPro" id="IPR003661">
    <property type="entry name" value="HisK_dim/P_dom"/>
</dbReference>
<evidence type="ECO:0000256" key="7">
    <source>
        <dbReference type="ARBA" id="ARBA00022777"/>
    </source>
</evidence>
<evidence type="ECO:0000256" key="4">
    <source>
        <dbReference type="ARBA" id="ARBA00022553"/>
    </source>
</evidence>
<evidence type="ECO:0000256" key="6">
    <source>
        <dbReference type="ARBA" id="ARBA00022692"/>
    </source>
</evidence>
<dbReference type="Pfam" id="PF02518">
    <property type="entry name" value="HATPase_c"/>
    <property type="match status" value="1"/>
</dbReference>